<dbReference type="Pfam" id="PF12680">
    <property type="entry name" value="SnoaL_2"/>
    <property type="match status" value="1"/>
</dbReference>
<evidence type="ECO:0000313" key="3">
    <source>
        <dbReference type="Proteomes" id="UP001501175"/>
    </source>
</evidence>
<keyword evidence="3" id="KW-1185">Reference proteome</keyword>
<protein>
    <recommendedName>
        <fullName evidence="1">SnoaL-like domain-containing protein</fullName>
    </recommendedName>
</protein>
<proteinExistence type="predicted"/>
<reference evidence="3" key="1">
    <citation type="journal article" date="2019" name="Int. J. Syst. Evol. Microbiol.">
        <title>The Global Catalogue of Microorganisms (GCM) 10K type strain sequencing project: providing services to taxonomists for standard genome sequencing and annotation.</title>
        <authorList>
            <consortium name="The Broad Institute Genomics Platform"/>
            <consortium name="The Broad Institute Genome Sequencing Center for Infectious Disease"/>
            <person name="Wu L."/>
            <person name="Ma J."/>
        </authorList>
    </citation>
    <scope>NUCLEOTIDE SEQUENCE [LARGE SCALE GENOMIC DNA]</scope>
    <source>
        <strain evidence="3">JCM 17927</strain>
    </source>
</reference>
<organism evidence="2 3">
    <name type="scientific">Nibrella saemangeumensis</name>
    <dbReference type="NCBI Taxonomy" id="1084526"/>
    <lineage>
        <taxon>Bacteria</taxon>
        <taxon>Pseudomonadati</taxon>
        <taxon>Bacteroidota</taxon>
        <taxon>Cytophagia</taxon>
        <taxon>Cytophagales</taxon>
        <taxon>Spirosomataceae</taxon>
        <taxon>Nibrella</taxon>
    </lineage>
</organism>
<dbReference type="InterPro" id="IPR037401">
    <property type="entry name" value="SnoaL-like"/>
</dbReference>
<dbReference type="RefSeq" id="WP_345250095.1">
    <property type="nucleotide sequence ID" value="NZ_BAABHD010000084.1"/>
</dbReference>
<accession>A0ABP8NSC0</accession>
<dbReference type="InterPro" id="IPR032710">
    <property type="entry name" value="NTF2-like_dom_sf"/>
</dbReference>
<name>A0ABP8NSC0_9BACT</name>
<sequence length="119" mass="13602">METQQIKAERIFQHHLEALRNNDLGELMKDYTEQSEVWTPDGEIVGLDAIAAFFSYAFTLLPKGSTTLEIKKLTAKEDKVFIIWTADSPLVAVPFATDCFEIRRGMIVWQSTAFVMEQK</sequence>
<comment type="caution">
    <text evidence="2">The sequence shown here is derived from an EMBL/GenBank/DDBJ whole genome shotgun (WGS) entry which is preliminary data.</text>
</comment>
<evidence type="ECO:0000313" key="2">
    <source>
        <dbReference type="EMBL" id="GAA4470557.1"/>
    </source>
</evidence>
<gene>
    <name evidence="2" type="ORF">GCM10023189_59350</name>
</gene>
<dbReference type="EMBL" id="BAABHD010000084">
    <property type="protein sequence ID" value="GAA4470557.1"/>
    <property type="molecule type" value="Genomic_DNA"/>
</dbReference>
<feature type="domain" description="SnoaL-like" evidence="1">
    <location>
        <begin position="13"/>
        <end position="108"/>
    </location>
</feature>
<dbReference type="Gene3D" id="3.10.450.50">
    <property type="match status" value="1"/>
</dbReference>
<evidence type="ECO:0000259" key="1">
    <source>
        <dbReference type="Pfam" id="PF12680"/>
    </source>
</evidence>
<dbReference type="SUPFAM" id="SSF54427">
    <property type="entry name" value="NTF2-like"/>
    <property type="match status" value="1"/>
</dbReference>
<dbReference type="Proteomes" id="UP001501175">
    <property type="component" value="Unassembled WGS sequence"/>
</dbReference>